<evidence type="ECO:0000256" key="5">
    <source>
        <dbReference type="ARBA" id="ARBA00022840"/>
    </source>
</evidence>
<dbReference type="CDD" id="cd01174">
    <property type="entry name" value="ribokinase"/>
    <property type="match status" value="1"/>
</dbReference>
<dbReference type="GO" id="GO:0004747">
    <property type="term" value="F:ribokinase activity"/>
    <property type="evidence" value="ECO:0007669"/>
    <property type="project" value="UniProtKB-UniRule"/>
</dbReference>
<dbReference type="GO" id="GO:0046872">
    <property type="term" value="F:metal ion binding"/>
    <property type="evidence" value="ECO:0007669"/>
    <property type="project" value="UniProtKB-KW"/>
</dbReference>
<feature type="domain" description="Carbohydrate kinase PfkB" evidence="10">
    <location>
        <begin position="1"/>
        <end position="286"/>
    </location>
</feature>
<keyword evidence="2 9" id="KW-0479">Metal-binding</keyword>
<evidence type="ECO:0000256" key="7">
    <source>
        <dbReference type="ARBA" id="ARBA00022958"/>
    </source>
</evidence>
<feature type="binding site" evidence="9">
    <location>
        <position position="283"/>
    </location>
    <ligand>
        <name>K(+)</name>
        <dbReference type="ChEBI" id="CHEBI:29103"/>
    </ligand>
</feature>
<sequence>MAHILSYGSLNLDLVYQVPHFVQAGETLSSTSRTVHCGGKGLNQSIAAARAGGTVSHAGKIGGDGTVLTDILRKSGVDTDFVTVGDGPSGHAVIQVDPSGQNCILLFGGCNQEITHEEIDRVLARFQAGDYLILQNEINGLDYLMTQAARRGLRIVFNPSPIDVSISRLPLGEAWLLIFNEIEGAALAGCDDEEDILNTLRRRWPRCRLLLTLGSHGCVYDDGQRRLRQGIYQAETVDTTAAGDTFTGYFVACMAAGRPEEECLDLASRAAAIAVSRPGAAPSIPTMDEVQRCTLRRGE</sequence>
<accession>A0A810Q8H2</accession>
<evidence type="ECO:0000256" key="3">
    <source>
        <dbReference type="ARBA" id="ARBA00022741"/>
    </source>
</evidence>
<evidence type="ECO:0000256" key="9">
    <source>
        <dbReference type="HAMAP-Rule" id="MF_01987"/>
    </source>
</evidence>
<keyword evidence="9" id="KW-0963">Cytoplasm</keyword>
<keyword evidence="12" id="KW-1185">Reference proteome</keyword>
<dbReference type="EC" id="2.7.1.15" evidence="9"/>
<dbReference type="GO" id="GO:0019303">
    <property type="term" value="P:D-ribose catabolic process"/>
    <property type="evidence" value="ECO:0007669"/>
    <property type="project" value="UniProtKB-UniRule"/>
</dbReference>
<protein>
    <recommendedName>
        <fullName evidence="9">Ribokinase</fullName>
        <shortName evidence="9">RK</shortName>
        <ecNumber evidence="9">2.7.1.15</ecNumber>
    </recommendedName>
</protein>
<dbReference type="InterPro" id="IPR011877">
    <property type="entry name" value="Ribokinase"/>
</dbReference>
<dbReference type="GO" id="GO:0005524">
    <property type="term" value="F:ATP binding"/>
    <property type="evidence" value="ECO:0007669"/>
    <property type="project" value="UniProtKB-UniRule"/>
</dbReference>
<keyword evidence="6 9" id="KW-0460">Magnesium</keyword>
<evidence type="ECO:0000256" key="8">
    <source>
        <dbReference type="ARBA" id="ARBA00023277"/>
    </source>
</evidence>
<evidence type="ECO:0000256" key="2">
    <source>
        <dbReference type="ARBA" id="ARBA00022723"/>
    </source>
</evidence>
<dbReference type="Pfam" id="PF00294">
    <property type="entry name" value="PfkB"/>
    <property type="match status" value="1"/>
</dbReference>
<comment type="similarity">
    <text evidence="9">Belongs to the carbohydrate kinase PfkB family. Ribokinase subfamily.</text>
</comment>
<feature type="binding site" evidence="9">
    <location>
        <position position="137"/>
    </location>
    <ligand>
        <name>substrate</name>
    </ligand>
</feature>
<dbReference type="PRINTS" id="PR00990">
    <property type="entry name" value="RIBOKINASE"/>
</dbReference>
<dbReference type="InterPro" id="IPR011611">
    <property type="entry name" value="PfkB_dom"/>
</dbReference>
<feature type="active site" description="Proton acceptor" evidence="9">
    <location>
        <position position="244"/>
    </location>
</feature>
<comment type="catalytic activity">
    <reaction evidence="9">
        <text>D-ribose + ATP = D-ribose 5-phosphate + ADP + H(+)</text>
        <dbReference type="Rhea" id="RHEA:13697"/>
        <dbReference type="ChEBI" id="CHEBI:15378"/>
        <dbReference type="ChEBI" id="CHEBI:30616"/>
        <dbReference type="ChEBI" id="CHEBI:47013"/>
        <dbReference type="ChEBI" id="CHEBI:78346"/>
        <dbReference type="ChEBI" id="CHEBI:456216"/>
        <dbReference type="EC" id="2.7.1.15"/>
    </reaction>
</comment>
<comment type="cofactor">
    <cofactor evidence="9">
        <name>Mg(2+)</name>
        <dbReference type="ChEBI" id="CHEBI:18420"/>
    </cofactor>
    <text evidence="9">Requires a divalent cation, most likely magnesium in vivo, as an electrophilic catalyst to aid phosphoryl group transfer. It is the chelate of the metal and the nucleotide that is the actual substrate.</text>
</comment>
<feature type="binding site" evidence="9">
    <location>
        <position position="279"/>
    </location>
    <ligand>
        <name>K(+)</name>
        <dbReference type="ChEBI" id="CHEBI:29103"/>
    </ligand>
</feature>
<comment type="subunit">
    <text evidence="9">Homodimer.</text>
</comment>
<keyword evidence="8 9" id="KW-0119">Carbohydrate metabolism</keyword>
<gene>
    <name evidence="9 11" type="primary">rbsK</name>
    <name evidence="11" type="ORF">MM50RIKEN_23300</name>
</gene>
<evidence type="ECO:0000256" key="4">
    <source>
        <dbReference type="ARBA" id="ARBA00022777"/>
    </source>
</evidence>
<comment type="caution">
    <text evidence="9">Lacks conserved residue(s) required for the propagation of feature annotation.</text>
</comment>
<feature type="binding site" evidence="9">
    <location>
        <position position="240"/>
    </location>
    <ligand>
        <name>K(+)</name>
        <dbReference type="ChEBI" id="CHEBI:29103"/>
    </ligand>
</feature>
<feature type="binding site" evidence="9">
    <location>
        <position position="238"/>
    </location>
    <ligand>
        <name>K(+)</name>
        <dbReference type="ChEBI" id="CHEBI:29103"/>
    </ligand>
</feature>
<evidence type="ECO:0000256" key="1">
    <source>
        <dbReference type="ARBA" id="ARBA00022679"/>
    </source>
</evidence>
<comment type="activity regulation">
    <text evidence="9">Activated by a monovalent cation that binds near, but not in, the active site. The most likely occupant of the site in vivo is potassium. Ion binding induces a conformational change that may alter substrate affinity.</text>
</comment>
<feature type="binding site" evidence="9">
    <location>
        <begin position="212"/>
        <end position="217"/>
    </location>
    <ligand>
        <name>ATP</name>
        <dbReference type="ChEBI" id="CHEBI:30616"/>
    </ligand>
</feature>
<feature type="binding site" evidence="9">
    <location>
        <position position="244"/>
    </location>
    <ligand>
        <name>substrate</name>
    </ligand>
</feature>
<evidence type="ECO:0000313" key="11">
    <source>
        <dbReference type="EMBL" id="BCK82567.1"/>
    </source>
</evidence>
<feature type="binding site" evidence="9">
    <location>
        <position position="180"/>
    </location>
    <ligand>
        <name>ATP</name>
        <dbReference type="ChEBI" id="CHEBI:30616"/>
    </ligand>
</feature>
<feature type="binding site" evidence="9">
    <location>
        <begin position="243"/>
        <end position="244"/>
    </location>
    <ligand>
        <name>ATP</name>
        <dbReference type="ChEBI" id="CHEBI:30616"/>
    </ligand>
</feature>
<keyword evidence="3 9" id="KW-0547">Nucleotide-binding</keyword>
<evidence type="ECO:0000259" key="10">
    <source>
        <dbReference type="Pfam" id="PF00294"/>
    </source>
</evidence>
<feature type="binding site" evidence="9">
    <location>
        <begin position="39"/>
        <end position="43"/>
    </location>
    <ligand>
        <name>substrate</name>
    </ligand>
</feature>
<dbReference type="UniPathway" id="UPA00916">
    <property type="reaction ID" value="UER00889"/>
</dbReference>
<dbReference type="GO" id="GO:0005737">
    <property type="term" value="C:cytoplasm"/>
    <property type="evidence" value="ECO:0007669"/>
    <property type="project" value="UniProtKB-SubCell"/>
</dbReference>
<feature type="binding site" evidence="9">
    <location>
        <position position="274"/>
    </location>
    <ligand>
        <name>K(+)</name>
        <dbReference type="ChEBI" id="CHEBI:29103"/>
    </ligand>
</feature>
<dbReference type="RefSeq" id="WP_213541125.1">
    <property type="nucleotide sequence ID" value="NZ_AP023418.1"/>
</dbReference>
<dbReference type="AlphaFoldDB" id="A0A810Q8H2"/>
<feature type="binding site" evidence="9">
    <location>
        <position position="277"/>
    </location>
    <ligand>
        <name>K(+)</name>
        <dbReference type="ChEBI" id="CHEBI:29103"/>
    </ligand>
</feature>
<keyword evidence="5 9" id="KW-0067">ATP-binding</keyword>
<comment type="function">
    <text evidence="9">Catalyzes the phosphorylation of ribose at O-5 in a reaction requiring ATP and magnesium. The resulting D-ribose-5-phosphate can then be used either for sythesis of nucleotides, histidine, and tryptophan, or as a component of the pentose phosphate pathway.</text>
</comment>
<keyword evidence="7 9" id="KW-0630">Potassium</keyword>
<dbReference type="PANTHER" id="PTHR10584">
    <property type="entry name" value="SUGAR KINASE"/>
    <property type="match status" value="1"/>
</dbReference>
<comment type="subcellular location">
    <subcellularLocation>
        <location evidence="9">Cytoplasm</location>
    </subcellularLocation>
</comment>
<keyword evidence="1 9" id="KW-0808">Transferase</keyword>
<name>A0A810Q8H2_9FIRM</name>
<organism evidence="11 12">
    <name type="scientific">Vescimonas coprocola</name>
    <dbReference type="NCBI Taxonomy" id="2714355"/>
    <lineage>
        <taxon>Bacteria</taxon>
        <taxon>Bacillati</taxon>
        <taxon>Bacillota</taxon>
        <taxon>Clostridia</taxon>
        <taxon>Eubacteriales</taxon>
        <taxon>Oscillospiraceae</taxon>
        <taxon>Vescimonas</taxon>
    </lineage>
</organism>
<reference evidence="11" key="1">
    <citation type="submission" date="2020-09" db="EMBL/GenBank/DDBJ databases">
        <title>New species isolated from human feces.</title>
        <authorList>
            <person name="Kitahara M."/>
            <person name="Shigeno Y."/>
            <person name="Shime M."/>
            <person name="Matsumoto Y."/>
            <person name="Nakamura S."/>
            <person name="Motooka D."/>
            <person name="Fukuoka S."/>
            <person name="Nishikawa H."/>
            <person name="Benno Y."/>
        </authorList>
    </citation>
    <scope>NUCLEOTIDE SEQUENCE</scope>
    <source>
        <strain evidence="11">MM50</strain>
    </source>
</reference>
<evidence type="ECO:0000313" key="12">
    <source>
        <dbReference type="Proteomes" id="UP000681035"/>
    </source>
</evidence>
<dbReference type="KEGG" id="vcop:MM50RIKEN_23300"/>
<dbReference type="Proteomes" id="UP000681035">
    <property type="component" value="Chromosome"/>
</dbReference>
<feature type="binding site" evidence="9">
    <location>
        <begin position="11"/>
        <end position="13"/>
    </location>
    <ligand>
        <name>substrate</name>
    </ligand>
</feature>
<keyword evidence="4 9" id="KW-0418">Kinase</keyword>
<dbReference type="InterPro" id="IPR029056">
    <property type="entry name" value="Ribokinase-like"/>
</dbReference>
<dbReference type="Gene3D" id="3.40.1190.20">
    <property type="match status" value="1"/>
</dbReference>
<evidence type="ECO:0000256" key="6">
    <source>
        <dbReference type="ARBA" id="ARBA00022842"/>
    </source>
</evidence>
<dbReference type="PANTHER" id="PTHR10584:SF166">
    <property type="entry name" value="RIBOKINASE"/>
    <property type="match status" value="1"/>
</dbReference>
<dbReference type="HAMAP" id="MF_01987">
    <property type="entry name" value="Ribokinase"/>
    <property type="match status" value="1"/>
</dbReference>
<dbReference type="SUPFAM" id="SSF53613">
    <property type="entry name" value="Ribokinase-like"/>
    <property type="match status" value="1"/>
</dbReference>
<comment type="pathway">
    <text evidence="9">Carbohydrate metabolism; D-ribose degradation; D-ribose 5-phosphate from beta-D-ribopyranose: step 2/2.</text>
</comment>
<dbReference type="EMBL" id="AP023418">
    <property type="protein sequence ID" value="BCK82567.1"/>
    <property type="molecule type" value="Genomic_DNA"/>
</dbReference>
<proteinExistence type="inferred from homology"/>
<dbReference type="InterPro" id="IPR002139">
    <property type="entry name" value="Ribo/fructo_kinase"/>
</dbReference>